<dbReference type="AlphaFoldDB" id="A0AAV4RZ69"/>
<gene>
    <name evidence="1" type="ORF">CDAR_29371</name>
</gene>
<accession>A0AAV4RZ69</accession>
<evidence type="ECO:0000313" key="2">
    <source>
        <dbReference type="Proteomes" id="UP001054837"/>
    </source>
</evidence>
<keyword evidence="2" id="KW-1185">Reference proteome</keyword>
<proteinExistence type="predicted"/>
<organism evidence="1 2">
    <name type="scientific">Caerostris darwini</name>
    <dbReference type="NCBI Taxonomy" id="1538125"/>
    <lineage>
        <taxon>Eukaryota</taxon>
        <taxon>Metazoa</taxon>
        <taxon>Ecdysozoa</taxon>
        <taxon>Arthropoda</taxon>
        <taxon>Chelicerata</taxon>
        <taxon>Arachnida</taxon>
        <taxon>Araneae</taxon>
        <taxon>Araneomorphae</taxon>
        <taxon>Entelegynae</taxon>
        <taxon>Araneoidea</taxon>
        <taxon>Araneidae</taxon>
        <taxon>Caerostris</taxon>
    </lineage>
</organism>
<name>A0AAV4RZ69_9ARAC</name>
<dbReference type="EMBL" id="BPLQ01006962">
    <property type="protein sequence ID" value="GIY26677.1"/>
    <property type="molecule type" value="Genomic_DNA"/>
</dbReference>
<sequence length="91" mass="10545">MIDACLLTLSKNSRRFFRVAFPAEISLLAQRQMVMLFLHLPHHSSNMRRCMLLHLEFGLEMWHLFKTFIALGGLLSLASLRYAVRGLDLDI</sequence>
<comment type="caution">
    <text evidence="1">The sequence shown here is derived from an EMBL/GenBank/DDBJ whole genome shotgun (WGS) entry which is preliminary data.</text>
</comment>
<dbReference type="Proteomes" id="UP001054837">
    <property type="component" value="Unassembled WGS sequence"/>
</dbReference>
<reference evidence="1 2" key="1">
    <citation type="submission" date="2021-06" db="EMBL/GenBank/DDBJ databases">
        <title>Caerostris darwini draft genome.</title>
        <authorList>
            <person name="Kono N."/>
            <person name="Arakawa K."/>
        </authorList>
    </citation>
    <scope>NUCLEOTIDE SEQUENCE [LARGE SCALE GENOMIC DNA]</scope>
</reference>
<evidence type="ECO:0000313" key="1">
    <source>
        <dbReference type="EMBL" id="GIY26677.1"/>
    </source>
</evidence>
<protein>
    <submittedName>
        <fullName evidence="1">Uncharacterized protein</fullName>
    </submittedName>
</protein>